<evidence type="ECO:0000256" key="1">
    <source>
        <dbReference type="PROSITE-ProRule" id="PRU00339"/>
    </source>
</evidence>
<feature type="domain" description="CHAT" evidence="3">
    <location>
        <begin position="706"/>
        <end position="886"/>
    </location>
</feature>
<dbReference type="OrthoDB" id="286233at2759"/>
<dbReference type="InterPro" id="IPR011990">
    <property type="entry name" value="TPR-like_helical_dom_sf"/>
</dbReference>
<feature type="repeat" description="TPR" evidence="1">
    <location>
        <begin position="598"/>
        <end position="631"/>
    </location>
</feature>
<dbReference type="EMBL" id="LSMT01000283">
    <property type="protein sequence ID" value="PFX21287.1"/>
    <property type="molecule type" value="Genomic_DNA"/>
</dbReference>
<feature type="repeat" description="TPR" evidence="1">
    <location>
        <begin position="402"/>
        <end position="435"/>
    </location>
</feature>
<evidence type="ECO:0000259" key="3">
    <source>
        <dbReference type="Pfam" id="PF12770"/>
    </source>
</evidence>
<proteinExistence type="predicted"/>
<feature type="repeat" description="TPR" evidence="1">
    <location>
        <begin position="482"/>
        <end position="515"/>
    </location>
</feature>
<dbReference type="SUPFAM" id="SSF48452">
    <property type="entry name" value="TPR-like"/>
    <property type="match status" value="2"/>
</dbReference>
<dbReference type="Pfam" id="PF13424">
    <property type="entry name" value="TPR_12"/>
    <property type="match status" value="4"/>
</dbReference>
<keyword evidence="1" id="KW-0802">TPR repeat</keyword>
<accession>A0A2B4RY81</accession>
<reference evidence="5" key="1">
    <citation type="journal article" date="2017" name="bioRxiv">
        <title>Comparative analysis of the genomes of Stylophora pistillata and Acropora digitifera provides evidence for extensive differences between species of corals.</title>
        <authorList>
            <person name="Voolstra C.R."/>
            <person name="Li Y."/>
            <person name="Liew Y.J."/>
            <person name="Baumgarten S."/>
            <person name="Zoccola D."/>
            <person name="Flot J.-F."/>
            <person name="Tambutte S."/>
            <person name="Allemand D."/>
            <person name="Aranda M."/>
        </authorList>
    </citation>
    <scope>NUCLEOTIDE SEQUENCE [LARGE SCALE GENOMIC DNA]</scope>
</reference>
<gene>
    <name evidence="4" type="primary">GPSM2</name>
    <name evidence="4" type="ORF">AWC38_SpisGene14204</name>
</gene>
<dbReference type="PANTHER" id="PTHR10098">
    <property type="entry name" value="RAPSYN-RELATED"/>
    <property type="match status" value="1"/>
</dbReference>
<dbReference type="Pfam" id="PF12770">
    <property type="entry name" value="CHAT"/>
    <property type="match status" value="1"/>
</dbReference>
<name>A0A2B4RY81_STYPI</name>
<keyword evidence="5" id="KW-1185">Reference proteome</keyword>
<dbReference type="PROSITE" id="PS50005">
    <property type="entry name" value="TPR"/>
    <property type="match status" value="5"/>
</dbReference>
<feature type="repeat" description="TPR" evidence="1">
    <location>
        <begin position="442"/>
        <end position="475"/>
    </location>
</feature>
<dbReference type="InterPro" id="IPR019734">
    <property type="entry name" value="TPR_rpt"/>
</dbReference>
<dbReference type="Proteomes" id="UP000225706">
    <property type="component" value="Unassembled WGS sequence"/>
</dbReference>
<evidence type="ECO:0000313" key="4">
    <source>
        <dbReference type="EMBL" id="PFX21287.1"/>
    </source>
</evidence>
<feature type="repeat" description="TPR" evidence="1">
    <location>
        <begin position="562"/>
        <end position="595"/>
    </location>
</feature>
<organism evidence="4 5">
    <name type="scientific">Stylophora pistillata</name>
    <name type="common">Smooth cauliflower coral</name>
    <dbReference type="NCBI Taxonomy" id="50429"/>
    <lineage>
        <taxon>Eukaryota</taxon>
        <taxon>Metazoa</taxon>
        <taxon>Cnidaria</taxon>
        <taxon>Anthozoa</taxon>
        <taxon>Hexacorallia</taxon>
        <taxon>Scleractinia</taxon>
        <taxon>Astrocoeniina</taxon>
        <taxon>Pocilloporidae</taxon>
        <taxon>Stylophora</taxon>
    </lineage>
</organism>
<dbReference type="Gene3D" id="1.25.40.10">
    <property type="entry name" value="Tetratricopeptide repeat domain"/>
    <property type="match status" value="3"/>
</dbReference>
<protein>
    <submittedName>
        <fullName evidence="4">G-protein-signaling modulator 2</fullName>
    </submittedName>
</protein>
<evidence type="ECO:0000313" key="5">
    <source>
        <dbReference type="Proteomes" id="UP000225706"/>
    </source>
</evidence>
<dbReference type="AlphaFoldDB" id="A0A2B4RY81"/>
<sequence>MPPKVDVKTLTGKMNNAVGILMELMEEFETIFAIRPGLERLETVFNLVESKYRSVKKQQEVISDKLIEEGASSEDELVLMNRKLGDKVKADFLQIALKYAAYQSENSHPNVPDHTETLKTMSSAVEKMAVAMGSKPSSLERLTVPIWDGSRRTIRRGKRSLDTLWQNMDKTKMSNFKDSEKQCRKVSSAKSEKGRKCVKPRNLVASRQPSAPEANETMTAPTKKNVPTEDQPLEEQITTQLTMIEPLSKKMAKTITSKCVTCRKLRKRPLNQLLGQIPNLKVAAGFPAFPNTAMDMFGPIQIKLGRKTLKEAQVIIFTCMTSRAIHLELVTNKTSDAFFMAFRRFACLRGYPIVCSDREKEAPIYENLGTVFQFLGDCHKAKEYCKKVLTVETEIGDREGEATSYVNLGTLFQSLGEYQKAKECCEKALTVATEIGHREGEAARYGNLGAVFQSLGEYPKAKEYREKALTIAIEIGDREGQATSYGNLGAVFQFLGEYQKAKEYFEKALTIATEIGDRQGEATSYGNFGAVFQSLSDYQKAKEYCEKTLTIAIETGDRQGEATSYGNLGTVFQSLGEYQKAKECHKKALDIAIVIGYGRSYDGLGTVYIFLGEYQRAEECHEKALTISKGINDRQGEGVCYRSLESMFESLGEYKKAKRYYKKALFIASELGEREGPADYHNKTGALVVGDTTAGKVHYGGSVRNFKALFCASKETEMVGQVLRVQPLSRRRAIKQAVIREIPSVSLIHLTAHGNAERGEIALSPRFTTNSIPQKEDYLPTISRILGVQVRAKLVVLSYCHSGRGTIKKEGVLGIARAFLASGARSVLVASWAMEDEETAKLMKHFYQNLARGESVSESFHQAVQLLRNNSFPKPCQWAPFVLIGDNVTFDFTKRECQEGEADFVLRFEPDDFGESVVFVNWSQMRVAFV</sequence>
<dbReference type="SMART" id="SM00028">
    <property type="entry name" value="TPR"/>
    <property type="match status" value="8"/>
</dbReference>
<dbReference type="PANTHER" id="PTHR10098:SF108">
    <property type="entry name" value="TETRATRICOPEPTIDE REPEAT PROTEIN 28"/>
    <property type="match status" value="1"/>
</dbReference>
<feature type="region of interest" description="Disordered" evidence="2">
    <location>
        <begin position="175"/>
        <end position="230"/>
    </location>
</feature>
<dbReference type="PROSITE" id="PS50293">
    <property type="entry name" value="TPR_REGION"/>
    <property type="match status" value="1"/>
</dbReference>
<dbReference type="InterPro" id="IPR024983">
    <property type="entry name" value="CHAT_dom"/>
</dbReference>
<comment type="caution">
    <text evidence="4">The sequence shown here is derived from an EMBL/GenBank/DDBJ whole genome shotgun (WGS) entry which is preliminary data.</text>
</comment>
<evidence type="ECO:0000256" key="2">
    <source>
        <dbReference type="SAM" id="MobiDB-lite"/>
    </source>
</evidence>